<evidence type="ECO:0000256" key="1">
    <source>
        <dbReference type="SAM" id="Phobius"/>
    </source>
</evidence>
<accession>A0A671QTJ2</accession>
<reference evidence="2" key="1">
    <citation type="submission" date="2025-08" db="UniProtKB">
        <authorList>
            <consortium name="Ensembl"/>
        </authorList>
    </citation>
    <scope>IDENTIFICATION</scope>
</reference>
<gene>
    <name evidence="2" type="primary">LOC107675712</name>
</gene>
<name>A0A671QTJ2_9TELE</name>
<sequence>QTTVAFTGASAAAMHLFLSVLLVINGLHVSVQTAGRRSAQSVNRYYRSRLTVSNGMNWGSWGLKDMCPSGTYAAGFSLKVGEPSYGFWDDNKGLTGIRLETATNEMIFLKIIIYLINKTLFFHSWGQWTEIKWCPCCFLTAFQLRVESFQGIGDDTAANNIRFKCSGGSLLHGDGTSWGEWGEWGPTCQGRAICGIKTRIEEPGSGDNTALNDAHMYCCD</sequence>
<keyword evidence="1" id="KW-1133">Transmembrane helix</keyword>
<feature type="transmembrane region" description="Helical" evidence="1">
    <location>
        <begin position="6"/>
        <end position="27"/>
    </location>
</feature>
<dbReference type="PANTHER" id="PTHR18841">
    <property type="entry name" value="VITELLINE MEMBRANE OUTER LAYER PROTEIN I-RELATED"/>
    <property type="match status" value="1"/>
</dbReference>
<keyword evidence="1" id="KW-0472">Membrane</keyword>
<dbReference type="Pfam" id="PF03762">
    <property type="entry name" value="VOMI"/>
    <property type="match status" value="1"/>
</dbReference>
<dbReference type="SUPFAM" id="SSF51092">
    <property type="entry name" value="Vitelline membrane outer protein-I (VMO-I)"/>
    <property type="match status" value="1"/>
</dbReference>
<dbReference type="GO" id="GO:0005615">
    <property type="term" value="C:extracellular space"/>
    <property type="evidence" value="ECO:0007669"/>
    <property type="project" value="TreeGrafter"/>
</dbReference>
<reference evidence="2" key="2">
    <citation type="submission" date="2025-09" db="UniProtKB">
        <authorList>
            <consortium name="Ensembl"/>
        </authorList>
    </citation>
    <scope>IDENTIFICATION</scope>
</reference>
<dbReference type="Proteomes" id="UP000472260">
    <property type="component" value="Unassembled WGS sequence"/>
</dbReference>
<protein>
    <submittedName>
        <fullName evidence="2">Vitelline membrane outer layer protein 1-like</fullName>
    </submittedName>
</protein>
<keyword evidence="1" id="KW-0812">Transmembrane</keyword>
<dbReference type="InterPro" id="IPR036706">
    <property type="entry name" value="VOMI_sf"/>
</dbReference>
<dbReference type="Gene3D" id="2.100.10.20">
    <property type="entry name" value="Vitelline membrane outer layer protein I (VOMI)"/>
    <property type="match status" value="1"/>
</dbReference>
<proteinExistence type="predicted"/>
<dbReference type="AlphaFoldDB" id="A0A671QTJ2"/>
<dbReference type="PANTHER" id="PTHR18841:SF0">
    <property type="entry name" value="VITELLINE MEMBRANE OUTER LAYER 1 HOMOLOG A-RELATED"/>
    <property type="match status" value="1"/>
</dbReference>
<evidence type="ECO:0000313" key="2">
    <source>
        <dbReference type="Ensembl" id="ENSSANP00000074059.1"/>
    </source>
</evidence>
<dbReference type="InterPro" id="IPR005515">
    <property type="entry name" value="VOMI"/>
</dbReference>
<dbReference type="Ensembl" id="ENSSANT00000078755.1">
    <property type="protein sequence ID" value="ENSSANP00000074059.1"/>
    <property type="gene ID" value="ENSSANG00000036953.1"/>
</dbReference>
<evidence type="ECO:0000313" key="3">
    <source>
        <dbReference type="Proteomes" id="UP000472260"/>
    </source>
</evidence>
<organism evidence="2 3">
    <name type="scientific">Sinocyclocheilus anshuiensis</name>
    <dbReference type="NCBI Taxonomy" id="1608454"/>
    <lineage>
        <taxon>Eukaryota</taxon>
        <taxon>Metazoa</taxon>
        <taxon>Chordata</taxon>
        <taxon>Craniata</taxon>
        <taxon>Vertebrata</taxon>
        <taxon>Euteleostomi</taxon>
        <taxon>Actinopterygii</taxon>
        <taxon>Neopterygii</taxon>
        <taxon>Teleostei</taxon>
        <taxon>Ostariophysi</taxon>
        <taxon>Cypriniformes</taxon>
        <taxon>Cyprinidae</taxon>
        <taxon>Cyprininae</taxon>
        <taxon>Sinocyclocheilus</taxon>
    </lineage>
</organism>
<keyword evidence="3" id="KW-1185">Reference proteome</keyword>